<accession>A0A7X5V1Z8</accession>
<protein>
    <submittedName>
        <fullName evidence="1">Uncharacterized protein</fullName>
    </submittedName>
</protein>
<proteinExistence type="predicted"/>
<reference evidence="1 2" key="1">
    <citation type="submission" date="2020-03" db="EMBL/GenBank/DDBJ databases">
        <title>Genomic Encyclopedia of Type Strains, Phase IV (KMG-IV): sequencing the most valuable type-strain genomes for metagenomic binning, comparative biology and taxonomic classification.</title>
        <authorList>
            <person name="Goeker M."/>
        </authorList>
    </citation>
    <scope>NUCLEOTIDE SEQUENCE [LARGE SCALE GENOMIC DNA]</scope>
    <source>
        <strain evidence="1 2">DSM 4733</strain>
    </source>
</reference>
<dbReference type="AlphaFoldDB" id="A0A7X5V1Z8"/>
<organism evidence="1 2">
    <name type="scientific">Sphingomonas leidyi</name>
    <dbReference type="NCBI Taxonomy" id="68569"/>
    <lineage>
        <taxon>Bacteria</taxon>
        <taxon>Pseudomonadati</taxon>
        <taxon>Pseudomonadota</taxon>
        <taxon>Alphaproteobacteria</taxon>
        <taxon>Sphingomonadales</taxon>
        <taxon>Sphingomonadaceae</taxon>
        <taxon>Sphingomonas</taxon>
    </lineage>
</organism>
<keyword evidence="2" id="KW-1185">Reference proteome</keyword>
<dbReference type="EMBL" id="JAASQV010000002">
    <property type="protein sequence ID" value="NIJ65732.1"/>
    <property type="molecule type" value="Genomic_DNA"/>
</dbReference>
<gene>
    <name evidence="1" type="ORF">FHR20_002694</name>
</gene>
<name>A0A7X5V1Z8_9SPHN</name>
<evidence type="ECO:0000313" key="2">
    <source>
        <dbReference type="Proteomes" id="UP000564677"/>
    </source>
</evidence>
<dbReference type="RefSeq" id="WP_167300077.1">
    <property type="nucleotide sequence ID" value="NZ_JAASQV010000002.1"/>
</dbReference>
<dbReference type="Proteomes" id="UP000564677">
    <property type="component" value="Unassembled WGS sequence"/>
</dbReference>
<sequence>MRMLHCSVNPRYVHPGLRRMAAALSGAPAIAYPGAMLAAALLSLAAPDACASDWRLLFANGPQGEDVAGSRAALIAAVRRGSPLRVGWGEAAKDGSWSVEEFSNVGFTNIMGGRDLVVQLEPAMIQNDYLDAKKATLRAEPLEWRAIMSTDGRFDAQMTVPATGKLFRTLRQRTRIHWYALAPDPKCDARETVNSAPPGRANILVESIKPVE</sequence>
<comment type="caution">
    <text evidence="1">The sequence shown here is derived from an EMBL/GenBank/DDBJ whole genome shotgun (WGS) entry which is preliminary data.</text>
</comment>
<evidence type="ECO:0000313" key="1">
    <source>
        <dbReference type="EMBL" id="NIJ65732.1"/>
    </source>
</evidence>